<evidence type="ECO:0000313" key="4">
    <source>
        <dbReference type="Proteomes" id="UP001189429"/>
    </source>
</evidence>
<comment type="caution">
    <text evidence="3">The sequence shown here is derived from an EMBL/GenBank/DDBJ whole genome shotgun (WGS) entry which is preliminary data.</text>
</comment>
<name>A0ABN9VHQ5_9DINO</name>
<dbReference type="Proteomes" id="UP001189429">
    <property type="component" value="Unassembled WGS sequence"/>
</dbReference>
<keyword evidence="4" id="KW-1185">Reference proteome</keyword>
<keyword evidence="1" id="KW-0175">Coiled coil</keyword>
<proteinExistence type="predicted"/>
<feature type="coiled-coil region" evidence="1">
    <location>
        <begin position="563"/>
        <end position="590"/>
    </location>
</feature>
<feature type="region of interest" description="Disordered" evidence="2">
    <location>
        <begin position="1"/>
        <end position="22"/>
    </location>
</feature>
<dbReference type="EMBL" id="CAUYUJ010017162">
    <property type="protein sequence ID" value="CAK0872347.1"/>
    <property type="molecule type" value="Genomic_DNA"/>
</dbReference>
<evidence type="ECO:0000256" key="1">
    <source>
        <dbReference type="SAM" id="Coils"/>
    </source>
</evidence>
<feature type="compositionally biased region" description="Acidic residues" evidence="2">
    <location>
        <begin position="930"/>
        <end position="945"/>
    </location>
</feature>
<feature type="compositionally biased region" description="Low complexity" evidence="2">
    <location>
        <begin position="8"/>
        <end position="22"/>
    </location>
</feature>
<gene>
    <name evidence="3" type="ORF">PCOR1329_LOCUS57846</name>
</gene>
<evidence type="ECO:0000256" key="2">
    <source>
        <dbReference type="SAM" id="MobiDB-lite"/>
    </source>
</evidence>
<accession>A0ABN9VHQ5</accession>
<sequence length="945" mass="101029">MGKRAGDAGTPSPAKKAAAAAASPAAAFGAPPAAASGAPPAAASGAPSALCIAQLLETDHASMQQGHVKEWVRQVKHHVDHSLLSFLGQRKREVSFAVPAKCSLIPPLAITDAASGANLSSFREVMDYDDLVASFSRAEECEAAGAVWMLGPICSDIDDVAVSQLEGAMGVWSEEACSLSSKRAPSRRLSFDVPIPALVVDVKVARRLEPNKPGVCLTEALAMLAGRAVVVTWCAAMGEALQQSNEDRVWHLFNAALSVPIRMRLLPDSDATRLAALAFSETMFSAYEPASKLEAVLKAYGLQFKGKARAAATAALLKVRLFALAEVYFPELRDPALLMRIGFARSARAGSDAKARELLVFIVNSFRVARLAGDAPKGEELVVNRVVGRDGKTPGVLHALFKKKELVEYIFHEAFRMNKEVGRDVAAFKTPLHILQKFAASGADGLAASHRASDSGGGADGVETSFALPVAEHRNAVDVKTKATIDVAWPLWSSAFDDEIAELAQQELQNGATGFVWHACLTETSQGVGAKHRAFVAACAGGPIPADPDLGANFGLLGMSELGGEQKAELQKLQEQLKQLRRKTVKFVSLPSVGGASGAEYAVAQMLGWRGALSLGRRFGRKKNDVRAFILSADLFPPNVVEQGAKARMNEQMACDEAKFKRVIEFILQKRQKDDGLIFLDGRSRANCRVIESFDAKLESGGTRACVECWFVRELPAKKVGPRSAARASSYTNNNRETAIFSMPLKGPPREVVHRAEFNACGESSTADASCSGIPMRRFSELPRMGHETKMGILGASSCASVDGGQPRLQGDIGSKGHPFSHAEVRPLSLWQTIVEHHEVTRVVDFTPGSGALAVAASGAIECEGIAANDARRDWLDSIVDMCVMYKAGHEEGYAEHLGGDTEFVEKASKYFSGTMMDAKRLLMPVARDGEDEGEEGDGASSDDE</sequence>
<feature type="region of interest" description="Disordered" evidence="2">
    <location>
        <begin position="926"/>
        <end position="945"/>
    </location>
</feature>
<evidence type="ECO:0000313" key="3">
    <source>
        <dbReference type="EMBL" id="CAK0872347.1"/>
    </source>
</evidence>
<protein>
    <submittedName>
        <fullName evidence="3">Uncharacterized protein</fullName>
    </submittedName>
</protein>
<organism evidence="3 4">
    <name type="scientific">Prorocentrum cordatum</name>
    <dbReference type="NCBI Taxonomy" id="2364126"/>
    <lineage>
        <taxon>Eukaryota</taxon>
        <taxon>Sar</taxon>
        <taxon>Alveolata</taxon>
        <taxon>Dinophyceae</taxon>
        <taxon>Prorocentrales</taxon>
        <taxon>Prorocentraceae</taxon>
        <taxon>Prorocentrum</taxon>
    </lineage>
</organism>
<reference evidence="3" key="1">
    <citation type="submission" date="2023-10" db="EMBL/GenBank/DDBJ databases">
        <authorList>
            <person name="Chen Y."/>
            <person name="Shah S."/>
            <person name="Dougan E. K."/>
            <person name="Thang M."/>
            <person name="Chan C."/>
        </authorList>
    </citation>
    <scope>NUCLEOTIDE SEQUENCE [LARGE SCALE GENOMIC DNA]</scope>
</reference>